<evidence type="ECO:0000256" key="1">
    <source>
        <dbReference type="SAM" id="MobiDB-lite"/>
    </source>
</evidence>
<evidence type="ECO:0000256" key="3">
    <source>
        <dbReference type="SAM" id="SignalP"/>
    </source>
</evidence>
<proteinExistence type="predicted"/>
<feature type="signal peptide" evidence="3">
    <location>
        <begin position="1"/>
        <end position="17"/>
    </location>
</feature>
<keyword evidence="2" id="KW-0812">Transmembrane</keyword>
<feature type="region of interest" description="Disordered" evidence="1">
    <location>
        <begin position="191"/>
        <end position="217"/>
    </location>
</feature>
<feature type="transmembrane region" description="Helical" evidence="2">
    <location>
        <begin position="223"/>
        <end position="249"/>
    </location>
</feature>
<keyword evidence="2" id="KW-1133">Transmembrane helix</keyword>
<reference evidence="4" key="1">
    <citation type="journal article" date="2021" name="Nat. Commun.">
        <title>Genetic determinants of endophytism in the Arabidopsis root mycobiome.</title>
        <authorList>
            <person name="Mesny F."/>
            <person name="Miyauchi S."/>
            <person name="Thiergart T."/>
            <person name="Pickel B."/>
            <person name="Atanasova L."/>
            <person name="Karlsson M."/>
            <person name="Huettel B."/>
            <person name="Barry K.W."/>
            <person name="Haridas S."/>
            <person name="Chen C."/>
            <person name="Bauer D."/>
            <person name="Andreopoulos W."/>
            <person name="Pangilinan J."/>
            <person name="LaButti K."/>
            <person name="Riley R."/>
            <person name="Lipzen A."/>
            <person name="Clum A."/>
            <person name="Drula E."/>
            <person name="Henrissat B."/>
            <person name="Kohler A."/>
            <person name="Grigoriev I.V."/>
            <person name="Martin F.M."/>
            <person name="Hacquard S."/>
        </authorList>
    </citation>
    <scope>NUCLEOTIDE SEQUENCE</scope>
    <source>
        <strain evidence="4">MPI-CAGE-CH-0243</strain>
    </source>
</reference>
<evidence type="ECO:0000313" key="5">
    <source>
        <dbReference type="Proteomes" id="UP000700596"/>
    </source>
</evidence>
<organism evidence="4 5">
    <name type="scientific">Dendryphion nanum</name>
    <dbReference type="NCBI Taxonomy" id="256645"/>
    <lineage>
        <taxon>Eukaryota</taxon>
        <taxon>Fungi</taxon>
        <taxon>Dikarya</taxon>
        <taxon>Ascomycota</taxon>
        <taxon>Pezizomycotina</taxon>
        <taxon>Dothideomycetes</taxon>
        <taxon>Pleosporomycetidae</taxon>
        <taxon>Pleosporales</taxon>
        <taxon>Torulaceae</taxon>
        <taxon>Dendryphion</taxon>
    </lineage>
</organism>
<dbReference type="EMBL" id="JAGMWT010000002">
    <property type="protein sequence ID" value="KAH7135921.1"/>
    <property type="molecule type" value="Genomic_DNA"/>
</dbReference>
<evidence type="ECO:0000313" key="4">
    <source>
        <dbReference type="EMBL" id="KAH7135921.1"/>
    </source>
</evidence>
<keyword evidence="3" id="KW-0732">Signal</keyword>
<accession>A0A9P9EF03</accession>
<gene>
    <name evidence="4" type="ORF">B0J11DRAFT_174598</name>
</gene>
<comment type="caution">
    <text evidence="4">The sequence shown here is derived from an EMBL/GenBank/DDBJ whole genome shotgun (WGS) entry which is preliminary data.</text>
</comment>
<feature type="region of interest" description="Disordered" evidence="1">
    <location>
        <begin position="260"/>
        <end position="291"/>
    </location>
</feature>
<keyword evidence="2" id="KW-0472">Membrane</keyword>
<feature type="compositionally biased region" description="Low complexity" evidence="1">
    <location>
        <begin position="192"/>
        <end position="214"/>
    </location>
</feature>
<keyword evidence="5" id="KW-1185">Reference proteome</keyword>
<sequence>MFQYSICAFLAPALVSAAAFPWPGPEPTFIIPEADNWSPAPTAAPNVGHGALFKRAGENTCGFVVLGGTTRSLTCNKPGYICATNAVFAAHGCCDSSSISTCVLPTQCIPMSSISASCNDSCMSNNMIAKCTLSTAAECYEWRYVYGTTTTMTEHGCGASAFTLSVQRSLTASDITYSDLPSSITIDTNPFPATSTKTASTSTSHPTPTLLPAHPSEKSKPPIGAIIGGSVGGFAVLSALLFGLLFLYLRSKKEKRRYAAAARNSASTQPFMGPTSGLTEYKPHSQSEYGRDTQGTAFFEQARMDALKAWPDRGQRGSGGTAYTGTTAAMSPPLSPPMYPGCVGGPVAEAGGRELRVYEAP</sequence>
<feature type="region of interest" description="Disordered" evidence="1">
    <location>
        <begin position="309"/>
        <end position="329"/>
    </location>
</feature>
<protein>
    <submittedName>
        <fullName evidence="4">Uncharacterized protein</fullName>
    </submittedName>
</protein>
<dbReference type="AlphaFoldDB" id="A0A9P9EF03"/>
<dbReference type="OrthoDB" id="5347452at2759"/>
<evidence type="ECO:0000256" key="2">
    <source>
        <dbReference type="SAM" id="Phobius"/>
    </source>
</evidence>
<dbReference type="Proteomes" id="UP000700596">
    <property type="component" value="Unassembled WGS sequence"/>
</dbReference>
<name>A0A9P9EF03_9PLEO</name>
<feature type="compositionally biased region" description="Basic and acidic residues" evidence="1">
    <location>
        <begin position="281"/>
        <end position="291"/>
    </location>
</feature>
<feature type="chain" id="PRO_5040452783" evidence="3">
    <location>
        <begin position="18"/>
        <end position="361"/>
    </location>
</feature>